<dbReference type="CDD" id="cd06261">
    <property type="entry name" value="TM_PBP2"/>
    <property type="match status" value="1"/>
</dbReference>
<keyword evidence="6 7" id="KW-0472">Membrane</keyword>
<dbReference type="SUPFAM" id="SSF161098">
    <property type="entry name" value="MetI-like"/>
    <property type="match status" value="1"/>
</dbReference>
<feature type="transmembrane region" description="Helical" evidence="7">
    <location>
        <begin position="240"/>
        <end position="261"/>
    </location>
</feature>
<protein>
    <submittedName>
        <fullName evidence="10">ABC transporter permease</fullName>
    </submittedName>
</protein>
<dbReference type="PANTHER" id="PTHR30151:SF0">
    <property type="entry name" value="ABC TRANSPORTER PERMEASE PROTEIN MJ0413-RELATED"/>
    <property type="match status" value="1"/>
</dbReference>
<proteinExistence type="inferred from homology"/>
<evidence type="ECO:0000256" key="1">
    <source>
        <dbReference type="ARBA" id="ARBA00004651"/>
    </source>
</evidence>
<comment type="caution">
    <text evidence="10">The sequence shown here is derived from an EMBL/GenBank/DDBJ whole genome shotgun (WGS) entry which is preliminary data.</text>
</comment>
<evidence type="ECO:0000256" key="4">
    <source>
        <dbReference type="ARBA" id="ARBA00022692"/>
    </source>
</evidence>
<feature type="region of interest" description="Disordered" evidence="8">
    <location>
        <begin position="1"/>
        <end position="26"/>
    </location>
</feature>
<organism evidence="10 11">
    <name type="scientific">Arthrobacter halodurans</name>
    <dbReference type="NCBI Taxonomy" id="516699"/>
    <lineage>
        <taxon>Bacteria</taxon>
        <taxon>Bacillati</taxon>
        <taxon>Actinomycetota</taxon>
        <taxon>Actinomycetes</taxon>
        <taxon>Micrococcales</taxon>
        <taxon>Micrococcaceae</taxon>
        <taxon>Arthrobacter</taxon>
    </lineage>
</organism>
<reference evidence="10 11" key="1">
    <citation type="submission" date="2024-09" db="EMBL/GenBank/DDBJ databases">
        <authorList>
            <person name="Salinas-Garcia M.A."/>
            <person name="Prieme A."/>
        </authorList>
    </citation>
    <scope>NUCLEOTIDE SEQUENCE [LARGE SCALE GENOMIC DNA]</scope>
    <source>
        <strain evidence="10 11">DSM 21081</strain>
    </source>
</reference>
<dbReference type="InterPro" id="IPR000515">
    <property type="entry name" value="MetI-like"/>
</dbReference>
<feature type="transmembrane region" description="Helical" evidence="7">
    <location>
        <begin position="124"/>
        <end position="143"/>
    </location>
</feature>
<keyword evidence="11" id="KW-1185">Reference proteome</keyword>
<comment type="subcellular location">
    <subcellularLocation>
        <location evidence="1 7">Cell membrane</location>
        <topology evidence="1 7">Multi-pass membrane protein</topology>
    </subcellularLocation>
</comment>
<feature type="transmembrane region" description="Helical" evidence="7">
    <location>
        <begin position="149"/>
        <end position="169"/>
    </location>
</feature>
<feature type="transmembrane region" description="Helical" evidence="7">
    <location>
        <begin position="89"/>
        <end position="112"/>
    </location>
</feature>
<keyword evidence="3" id="KW-1003">Cell membrane</keyword>
<evidence type="ECO:0000256" key="2">
    <source>
        <dbReference type="ARBA" id="ARBA00022448"/>
    </source>
</evidence>
<evidence type="ECO:0000313" key="10">
    <source>
        <dbReference type="EMBL" id="MFB0833810.1"/>
    </source>
</evidence>
<evidence type="ECO:0000259" key="9">
    <source>
        <dbReference type="PROSITE" id="PS50928"/>
    </source>
</evidence>
<dbReference type="InterPro" id="IPR035906">
    <property type="entry name" value="MetI-like_sf"/>
</dbReference>
<keyword evidence="2 7" id="KW-0813">Transport</keyword>
<name>A0ABV4UJQ6_9MICC</name>
<dbReference type="Pfam" id="PF00528">
    <property type="entry name" value="BPD_transp_1"/>
    <property type="match status" value="1"/>
</dbReference>
<dbReference type="RefSeq" id="WP_373970970.1">
    <property type="nucleotide sequence ID" value="NZ_JBHDLJ010000002.1"/>
</dbReference>
<dbReference type="Gene3D" id="1.10.3720.10">
    <property type="entry name" value="MetI-like"/>
    <property type="match status" value="1"/>
</dbReference>
<evidence type="ECO:0000313" key="11">
    <source>
        <dbReference type="Proteomes" id="UP001575652"/>
    </source>
</evidence>
<dbReference type="Proteomes" id="UP001575652">
    <property type="component" value="Unassembled WGS sequence"/>
</dbReference>
<evidence type="ECO:0000256" key="7">
    <source>
        <dbReference type="RuleBase" id="RU363032"/>
    </source>
</evidence>
<accession>A0ABV4UJQ6</accession>
<comment type="similarity">
    <text evidence="7">Belongs to the binding-protein-dependent transport system permease family.</text>
</comment>
<dbReference type="EMBL" id="JBHDLJ010000002">
    <property type="protein sequence ID" value="MFB0833810.1"/>
    <property type="molecule type" value="Genomic_DNA"/>
</dbReference>
<evidence type="ECO:0000256" key="6">
    <source>
        <dbReference type="ARBA" id="ARBA00023136"/>
    </source>
</evidence>
<dbReference type="PANTHER" id="PTHR30151">
    <property type="entry name" value="ALKANE SULFONATE ABC TRANSPORTER-RELATED, MEMBRANE SUBUNIT"/>
    <property type="match status" value="1"/>
</dbReference>
<feature type="transmembrane region" description="Helical" evidence="7">
    <location>
        <begin position="33"/>
        <end position="54"/>
    </location>
</feature>
<feature type="transmembrane region" description="Helical" evidence="7">
    <location>
        <begin position="198"/>
        <end position="220"/>
    </location>
</feature>
<feature type="transmembrane region" description="Helical" evidence="7">
    <location>
        <begin position="66"/>
        <end position="83"/>
    </location>
</feature>
<evidence type="ECO:0000256" key="8">
    <source>
        <dbReference type="SAM" id="MobiDB-lite"/>
    </source>
</evidence>
<evidence type="ECO:0000256" key="5">
    <source>
        <dbReference type="ARBA" id="ARBA00022989"/>
    </source>
</evidence>
<gene>
    <name evidence="10" type="ORF">ACETWP_04350</name>
</gene>
<evidence type="ECO:0000256" key="3">
    <source>
        <dbReference type="ARBA" id="ARBA00022475"/>
    </source>
</evidence>
<sequence>MSAPNVVESGPGTRAGTPAPVRGKSRGGLPKPVMGLIGVIGFLAIWELIPALGIIQARYLPPASEVLMALVTDFGLTAFWEAVGETMLAWFIGLTASVAIATVVGLLIGMSPFLRRFTNSTIEFLRPIPSVALIPLAVLLFGVKIESTLMLVMYACFWQVLIQVLYGVADVDNVAMQTAKSYGFSTWQRIRDVVFPTVLPYLMTGLRLAASVALILAITAELVIGSPGLGREIALAQSGGAISGMYALILATGLLGVLINVTMRFVEKRVLAWHPSIRGEATV</sequence>
<feature type="domain" description="ABC transmembrane type-1" evidence="9">
    <location>
        <begin position="83"/>
        <end position="267"/>
    </location>
</feature>
<keyword evidence="4 7" id="KW-0812">Transmembrane</keyword>
<keyword evidence="5 7" id="KW-1133">Transmembrane helix</keyword>
<dbReference type="PROSITE" id="PS50928">
    <property type="entry name" value="ABC_TM1"/>
    <property type="match status" value="1"/>
</dbReference>